<accession>A0A840UIU0</accession>
<dbReference type="GO" id="GO:0000917">
    <property type="term" value="P:division septum assembly"/>
    <property type="evidence" value="ECO:0007669"/>
    <property type="project" value="UniProtKB-KW"/>
</dbReference>
<dbReference type="GO" id="GO:0000902">
    <property type="term" value="P:cell morphogenesis"/>
    <property type="evidence" value="ECO:0007669"/>
    <property type="project" value="InterPro"/>
</dbReference>
<evidence type="ECO:0000256" key="5">
    <source>
        <dbReference type="ARBA" id="ARBA00025606"/>
    </source>
</evidence>
<gene>
    <name evidence="7" type="primary">minC</name>
    <name evidence="11" type="ORF">HNR32_002192</name>
</gene>
<keyword evidence="4 7" id="KW-0131">Cell cycle</keyword>
<comment type="function">
    <text evidence="5 7">Cell division inhibitor that blocks the formation of polar Z ring septums. Rapidly oscillates between the poles of the cell to destabilize FtsZ filaments that have formed before they mature into polar Z rings. Prevents FtsZ polymerization.</text>
</comment>
<name>A0A840UIU0_9FIRM</name>
<feature type="domain" description="Septum formation inhibitor MinC C-terminal" evidence="9">
    <location>
        <begin position="108"/>
        <end position="209"/>
    </location>
</feature>
<dbReference type="Proteomes" id="UP000559117">
    <property type="component" value="Unassembled WGS sequence"/>
</dbReference>
<evidence type="ECO:0000256" key="2">
    <source>
        <dbReference type="ARBA" id="ARBA00022618"/>
    </source>
</evidence>
<keyword evidence="12" id="KW-1185">Reference proteome</keyword>
<evidence type="ECO:0000256" key="3">
    <source>
        <dbReference type="ARBA" id="ARBA00023210"/>
    </source>
</evidence>
<evidence type="ECO:0000256" key="6">
    <source>
        <dbReference type="ARBA" id="ARBA00046874"/>
    </source>
</evidence>
<dbReference type="Pfam" id="PF03775">
    <property type="entry name" value="MinC_C"/>
    <property type="match status" value="1"/>
</dbReference>
<evidence type="ECO:0000313" key="11">
    <source>
        <dbReference type="EMBL" id="MBB5337036.1"/>
    </source>
</evidence>
<feature type="domain" description="Septum formation inhibitor MinC N-terminal" evidence="10">
    <location>
        <begin position="4"/>
        <end position="73"/>
    </location>
</feature>
<dbReference type="Gene3D" id="2.160.20.70">
    <property type="match status" value="1"/>
</dbReference>
<keyword evidence="3 7" id="KW-0717">Septation</keyword>
<dbReference type="GO" id="GO:1901891">
    <property type="term" value="P:regulation of cell septum assembly"/>
    <property type="evidence" value="ECO:0007669"/>
    <property type="project" value="InterPro"/>
</dbReference>
<feature type="region of interest" description="Disordered" evidence="8">
    <location>
        <begin position="80"/>
        <end position="101"/>
    </location>
</feature>
<dbReference type="NCBIfam" id="TIGR01222">
    <property type="entry name" value="minC"/>
    <property type="match status" value="1"/>
</dbReference>
<comment type="subunit">
    <text evidence="6 7">Interacts with MinD and FtsZ.</text>
</comment>
<comment type="caution">
    <text evidence="11">The sequence shown here is derived from an EMBL/GenBank/DDBJ whole genome shotgun (WGS) entry which is preliminary data.</text>
</comment>
<reference evidence="11 12" key="1">
    <citation type="submission" date="2020-08" db="EMBL/GenBank/DDBJ databases">
        <title>Genomic Encyclopedia of Type Strains, Phase IV (KMG-IV): sequencing the most valuable type-strain genomes for metagenomic binning, comparative biology and taxonomic classification.</title>
        <authorList>
            <person name="Goeker M."/>
        </authorList>
    </citation>
    <scope>NUCLEOTIDE SEQUENCE [LARGE SCALE GENOMIC DNA]</scope>
    <source>
        <strain evidence="11 12">DSM 24661</strain>
    </source>
</reference>
<dbReference type="SUPFAM" id="SSF63848">
    <property type="entry name" value="Cell-division inhibitor MinC, C-terminal domain"/>
    <property type="match status" value="1"/>
</dbReference>
<evidence type="ECO:0000256" key="1">
    <source>
        <dbReference type="ARBA" id="ARBA00006291"/>
    </source>
</evidence>
<evidence type="ECO:0000256" key="8">
    <source>
        <dbReference type="SAM" id="MobiDB-lite"/>
    </source>
</evidence>
<keyword evidence="2 7" id="KW-0132">Cell division</keyword>
<dbReference type="InterPro" id="IPR005526">
    <property type="entry name" value="Septum_form_inhib_MinC_C"/>
</dbReference>
<proteinExistence type="inferred from homology"/>
<evidence type="ECO:0000256" key="7">
    <source>
        <dbReference type="HAMAP-Rule" id="MF_00267"/>
    </source>
</evidence>
<dbReference type="PANTHER" id="PTHR34108:SF1">
    <property type="entry name" value="SEPTUM SITE-DETERMINING PROTEIN MINC"/>
    <property type="match status" value="1"/>
</dbReference>
<dbReference type="AlphaFoldDB" id="A0A840UIU0"/>
<dbReference type="InterPro" id="IPR007874">
    <property type="entry name" value="MinC_N"/>
</dbReference>
<protein>
    <recommendedName>
        <fullName evidence="7">Probable septum site-determining protein MinC</fullName>
    </recommendedName>
</protein>
<comment type="similarity">
    <text evidence="1 7">Belongs to the MinC family.</text>
</comment>
<evidence type="ECO:0000259" key="10">
    <source>
        <dbReference type="Pfam" id="PF05209"/>
    </source>
</evidence>
<evidence type="ECO:0000256" key="4">
    <source>
        <dbReference type="ARBA" id="ARBA00023306"/>
    </source>
</evidence>
<dbReference type="EMBL" id="JACHFH010000031">
    <property type="protein sequence ID" value="MBB5337036.1"/>
    <property type="molecule type" value="Genomic_DNA"/>
</dbReference>
<feature type="compositionally biased region" description="Low complexity" evidence="8">
    <location>
        <begin position="88"/>
        <end position="98"/>
    </location>
</feature>
<dbReference type="InterPro" id="IPR036145">
    <property type="entry name" value="MinC_C_sf"/>
</dbReference>
<evidence type="ECO:0000313" key="12">
    <source>
        <dbReference type="Proteomes" id="UP000559117"/>
    </source>
</evidence>
<dbReference type="InterPro" id="IPR016098">
    <property type="entry name" value="CAP/MinC_C"/>
</dbReference>
<dbReference type="HAMAP" id="MF_00267">
    <property type="entry name" value="MinC"/>
    <property type="match status" value="1"/>
</dbReference>
<evidence type="ECO:0000259" key="9">
    <source>
        <dbReference type="Pfam" id="PF03775"/>
    </source>
</evidence>
<sequence>MNEVVFKGSRSGLKMILTNTIDFATNENLIRQKLDASFKFFEKGTVIHLDADWLSELQKEKLEKLFDEYGLILQNAENDDSAENHATADNANSDSADNGMKMPLKTTVINQTIRNGQEVISDGSVVINGNVNPGATVIAAGNIDIHGACRGIVHAGAFGNIKATVSASYLIPMQIRIADMVARAPDKCMSKEDAPYPEKAYVSDGQIILEQLTGRR</sequence>
<dbReference type="Pfam" id="PF05209">
    <property type="entry name" value="MinC_N"/>
    <property type="match status" value="1"/>
</dbReference>
<organism evidence="11 12">
    <name type="scientific">Pectinatus brassicae</name>
    <dbReference type="NCBI Taxonomy" id="862415"/>
    <lineage>
        <taxon>Bacteria</taxon>
        <taxon>Bacillati</taxon>
        <taxon>Bacillota</taxon>
        <taxon>Negativicutes</taxon>
        <taxon>Selenomonadales</taxon>
        <taxon>Selenomonadaceae</taxon>
        <taxon>Pectinatus</taxon>
    </lineage>
</organism>
<dbReference type="GO" id="GO:0051302">
    <property type="term" value="P:regulation of cell division"/>
    <property type="evidence" value="ECO:0007669"/>
    <property type="project" value="InterPro"/>
</dbReference>
<dbReference type="InterPro" id="IPR013033">
    <property type="entry name" value="MinC"/>
</dbReference>
<dbReference type="Gene3D" id="3.30.160.540">
    <property type="match status" value="1"/>
</dbReference>
<dbReference type="RefSeq" id="WP_183862526.1">
    <property type="nucleotide sequence ID" value="NZ_JACHFH010000031.1"/>
</dbReference>
<dbReference type="PANTHER" id="PTHR34108">
    <property type="entry name" value="SEPTUM SITE-DETERMINING PROTEIN MINC"/>
    <property type="match status" value="1"/>
</dbReference>